<keyword evidence="10" id="KW-1185">Reference proteome</keyword>
<dbReference type="GO" id="GO:0003899">
    <property type="term" value="F:DNA-directed RNA polymerase activity"/>
    <property type="evidence" value="ECO:0007669"/>
    <property type="project" value="UniProtKB-EC"/>
</dbReference>
<evidence type="ECO:0000256" key="6">
    <source>
        <dbReference type="ARBA" id="ARBA00023163"/>
    </source>
</evidence>
<dbReference type="Proteomes" id="UP001497382">
    <property type="component" value="Unassembled WGS sequence"/>
</dbReference>
<dbReference type="InterPro" id="IPR045867">
    <property type="entry name" value="DNA-dir_RpoC_beta_prime"/>
</dbReference>
<organism evidence="9 10">
    <name type="scientific">Larinioides sclopetarius</name>
    <dbReference type="NCBI Taxonomy" id="280406"/>
    <lineage>
        <taxon>Eukaryota</taxon>
        <taxon>Metazoa</taxon>
        <taxon>Ecdysozoa</taxon>
        <taxon>Arthropoda</taxon>
        <taxon>Chelicerata</taxon>
        <taxon>Arachnida</taxon>
        <taxon>Araneae</taxon>
        <taxon>Araneomorphae</taxon>
        <taxon>Entelegynae</taxon>
        <taxon>Araneoidea</taxon>
        <taxon>Araneidae</taxon>
        <taxon>Larinioides</taxon>
    </lineage>
</organism>
<dbReference type="PANTHER" id="PTHR19376:SF11">
    <property type="entry name" value="DNA-DIRECTED RNA POLYMERASE I SUBUNIT RPA1"/>
    <property type="match status" value="1"/>
</dbReference>
<evidence type="ECO:0000313" key="10">
    <source>
        <dbReference type="Proteomes" id="UP001497382"/>
    </source>
</evidence>
<dbReference type="AlphaFoldDB" id="A0AAV2BX21"/>
<proteinExistence type="inferred from homology"/>
<evidence type="ECO:0000256" key="2">
    <source>
        <dbReference type="ARBA" id="ARBA00012418"/>
    </source>
</evidence>
<keyword evidence="4" id="KW-0808">Transferase</keyword>
<feature type="compositionally biased region" description="Basic and acidic residues" evidence="7">
    <location>
        <begin position="142"/>
        <end position="152"/>
    </location>
</feature>
<comment type="caution">
    <text evidence="9">The sequence shown here is derived from an EMBL/GenBank/DDBJ whole genome shotgun (WGS) entry which is preliminary data.</text>
</comment>
<feature type="region of interest" description="Disordered" evidence="7">
    <location>
        <begin position="69"/>
        <end position="167"/>
    </location>
</feature>
<evidence type="ECO:0000259" key="8">
    <source>
        <dbReference type="Pfam" id="PF04998"/>
    </source>
</evidence>
<gene>
    <name evidence="9" type="ORF">LARSCL_LOCUS21890</name>
</gene>
<dbReference type="GO" id="GO:0003677">
    <property type="term" value="F:DNA binding"/>
    <property type="evidence" value="ECO:0007669"/>
    <property type="project" value="InterPro"/>
</dbReference>
<keyword evidence="6" id="KW-0804">Transcription</keyword>
<feature type="compositionally biased region" description="Acidic residues" evidence="7">
    <location>
        <begin position="94"/>
        <end position="104"/>
    </location>
</feature>
<comment type="similarity">
    <text evidence="1">Belongs to the RNA polymerase beta' chain family.</text>
</comment>
<dbReference type="GO" id="GO:0006351">
    <property type="term" value="P:DNA-templated transcription"/>
    <property type="evidence" value="ECO:0007669"/>
    <property type="project" value="InterPro"/>
</dbReference>
<evidence type="ECO:0000256" key="7">
    <source>
        <dbReference type="SAM" id="MobiDB-lite"/>
    </source>
</evidence>
<evidence type="ECO:0000313" key="9">
    <source>
        <dbReference type="EMBL" id="CAL1300336.1"/>
    </source>
</evidence>
<dbReference type="Pfam" id="PF04998">
    <property type="entry name" value="RNA_pol_Rpb1_5"/>
    <property type="match status" value="1"/>
</dbReference>
<dbReference type="Gene3D" id="1.10.150.390">
    <property type="match status" value="1"/>
</dbReference>
<protein>
    <recommendedName>
        <fullName evidence="2">DNA-directed RNA polymerase</fullName>
        <ecNumber evidence="2">2.7.7.6</ecNumber>
    </recommendedName>
</protein>
<evidence type="ECO:0000256" key="3">
    <source>
        <dbReference type="ARBA" id="ARBA00022478"/>
    </source>
</evidence>
<evidence type="ECO:0000256" key="1">
    <source>
        <dbReference type="ARBA" id="ARBA00006460"/>
    </source>
</evidence>
<feature type="domain" description="RNA polymerase Rpb1" evidence="8">
    <location>
        <begin position="202"/>
        <end position="341"/>
    </location>
</feature>
<evidence type="ECO:0000256" key="4">
    <source>
        <dbReference type="ARBA" id="ARBA00022679"/>
    </source>
</evidence>
<dbReference type="EC" id="2.7.7.6" evidence="2"/>
<reference evidence="9 10" key="1">
    <citation type="submission" date="2024-04" db="EMBL/GenBank/DDBJ databases">
        <authorList>
            <person name="Rising A."/>
            <person name="Reimegard J."/>
            <person name="Sonavane S."/>
            <person name="Akerstrom W."/>
            <person name="Nylinder S."/>
            <person name="Hedman E."/>
            <person name="Kallberg Y."/>
        </authorList>
    </citation>
    <scope>NUCLEOTIDE SEQUENCE [LARGE SCALE GENOMIC DNA]</scope>
</reference>
<dbReference type="PANTHER" id="PTHR19376">
    <property type="entry name" value="DNA-DIRECTED RNA POLYMERASE"/>
    <property type="match status" value="1"/>
</dbReference>
<dbReference type="EMBL" id="CAXIEN010000550">
    <property type="protein sequence ID" value="CAL1300336.1"/>
    <property type="molecule type" value="Genomic_DNA"/>
</dbReference>
<keyword evidence="3" id="KW-0240">DNA-directed RNA polymerase</keyword>
<dbReference type="Gene3D" id="3.30.70.2850">
    <property type="match status" value="1"/>
</dbReference>
<dbReference type="SUPFAM" id="SSF64484">
    <property type="entry name" value="beta and beta-prime subunits of DNA dependent RNA-polymerase"/>
    <property type="match status" value="1"/>
</dbReference>
<dbReference type="InterPro" id="IPR007081">
    <property type="entry name" value="RNA_pol_Rpb1_5"/>
</dbReference>
<sequence length="395" mass="44717">MNTRNYIIKMEFLEHAVYKGHVNTTPSKILFYIEHNFVKRLTEALRKKIRQSSAAKSISVAKERPINYFKHDSNNADEDSLPPIPDEPMKADDGDSTEESEGEGDTTSAKSKKRHDQDQEYEDPEEEEILPESSEESENEEVTIKEEIKSDNEESTSPEFLESNEDVKPTIDKASRINYVKTWHSWISNYNFDAKREHWCEISLQLPLDNNKIDMKSLLEEEINKANIHSVPNINDAILVENPNAKEGCNLMLKTDGVNFLEIFKYVNVLDINKVYSNNIHEISKIYGIEAAAQAIRKEIVNVFAAYGIQVDPRHLSLVSDYMTCSGQYRPCNRIGMEGNASPLQQITFETSKNFLAEAMVMGVQDRMTSPSANIIVGQLPPAGTGCFNLLGARS</sequence>
<name>A0AAV2BX21_9ARAC</name>
<accession>A0AAV2BX21</accession>
<feature type="compositionally biased region" description="Acidic residues" evidence="7">
    <location>
        <begin position="119"/>
        <end position="141"/>
    </location>
</feature>
<dbReference type="GO" id="GO:0005736">
    <property type="term" value="C:RNA polymerase I complex"/>
    <property type="evidence" value="ECO:0007669"/>
    <property type="project" value="TreeGrafter"/>
</dbReference>
<keyword evidence="5" id="KW-0548">Nucleotidyltransferase</keyword>
<evidence type="ECO:0000256" key="5">
    <source>
        <dbReference type="ARBA" id="ARBA00022695"/>
    </source>
</evidence>